<dbReference type="KEGG" id="vg:55611450"/>
<protein>
    <submittedName>
        <fullName evidence="1">Uncharacterized protein</fullName>
    </submittedName>
</protein>
<dbReference type="EMBL" id="MH727564">
    <property type="protein sequence ID" value="AYB70926.1"/>
    <property type="molecule type" value="Genomic_DNA"/>
</dbReference>
<sequence>MKLIITVPEQVFEYEIPEATAKRYRELLAREHEDWAEEDFWDAWTSDTWPESYLEVIDDDSE</sequence>
<evidence type="ECO:0000313" key="1">
    <source>
        <dbReference type="EMBL" id="AYB70926.1"/>
    </source>
</evidence>
<dbReference type="RefSeq" id="YP_009841225.1">
    <property type="nucleotide sequence ID" value="NC_048730.1"/>
</dbReference>
<gene>
    <name evidence="1" type="primary">89</name>
    <name evidence="1" type="ORF">SEA_YABOI_89</name>
</gene>
<evidence type="ECO:0000313" key="2">
    <source>
        <dbReference type="Proteomes" id="UP000271820"/>
    </source>
</evidence>
<dbReference type="Proteomes" id="UP000271820">
    <property type="component" value="Segment"/>
</dbReference>
<organism evidence="1 2">
    <name type="scientific">Streptomyces phage Yaboi</name>
    <dbReference type="NCBI Taxonomy" id="2301621"/>
    <lineage>
        <taxon>Viruses</taxon>
        <taxon>Duplodnaviria</taxon>
        <taxon>Heunggongvirae</taxon>
        <taxon>Uroviricota</taxon>
        <taxon>Caudoviricetes</taxon>
        <taxon>Stanwilliamsviridae</taxon>
        <taxon>Boydwoodruffvirinae</taxon>
        <taxon>Karimacvirus</taxon>
        <taxon>Karimacvirus yaboi</taxon>
        <taxon>Streptomyces virus Yaboi</taxon>
    </lineage>
</organism>
<reference evidence="1 2" key="1">
    <citation type="submission" date="2018-08" db="EMBL/GenBank/DDBJ databases">
        <authorList>
            <person name="Hogarty M.P."/>
            <person name="Sinkre R.A."/>
            <person name="Rubiano R."/>
            <person name="Harback M.R."/>
            <person name="Shaffer C.D."/>
            <person name="Weston-Hafer K.A."/>
            <person name="Russell D.A."/>
            <person name="Pope W.H."/>
            <person name="Jacobs-Sera D."/>
            <person name="Hendrix R.W."/>
            <person name="Hatfull G.F."/>
        </authorList>
    </citation>
    <scope>NUCLEOTIDE SEQUENCE [LARGE SCALE GENOMIC DNA]</scope>
</reference>
<keyword evidence="2" id="KW-1185">Reference proteome</keyword>
<accession>A0A385UI49</accession>
<dbReference type="GeneID" id="55611450"/>
<name>A0A385UI49_9CAUD</name>
<proteinExistence type="predicted"/>